<dbReference type="AlphaFoldDB" id="A0A210PV63"/>
<organism evidence="2 3">
    <name type="scientific">Mizuhopecten yessoensis</name>
    <name type="common">Japanese scallop</name>
    <name type="synonym">Patinopecten yessoensis</name>
    <dbReference type="NCBI Taxonomy" id="6573"/>
    <lineage>
        <taxon>Eukaryota</taxon>
        <taxon>Metazoa</taxon>
        <taxon>Spiralia</taxon>
        <taxon>Lophotrochozoa</taxon>
        <taxon>Mollusca</taxon>
        <taxon>Bivalvia</taxon>
        <taxon>Autobranchia</taxon>
        <taxon>Pteriomorphia</taxon>
        <taxon>Pectinida</taxon>
        <taxon>Pectinoidea</taxon>
        <taxon>Pectinidae</taxon>
        <taxon>Mizuhopecten</taxon>
    </lineage>
</organism>
<dbReference type="InterPro" id="IPR011705">
    <property type="entry name" value="BACK"/>
</dbReference>
<dbReference type="Pfam" id="PF07707">
    <property type="entry name" value="BACK"/>
    <property type="match status" value="1"/>
</dbReference>
<comment type="caution">
    <text evidence="2">The sequence shown here is derived from an EMBL/GenBank/DDBJ whole genome shotgun (WGS) entry which is preliminary data.</text>
</comment>
<evidence type="ECO:0000313" key="2">
    <source>
        <dbReference type="EMBL" id="OWF40354.1"/>
    </source>
</evidence>
<reference evidence="2 3" key="1">
    <citation type="journal article" date="2017" name="Nat. Ecol. Evol.">
        <title>Scallop genome provides insights into evolution of bilaterian karyotype and development.</title>
        <authorList>
            <person name="Wang S."/>
            <person name="Zhang J."/>
            <person name="Jiao W."/>
            <person name="Li J."/>
            <person name="Xun X."/>
            <person name="Sun Y."/>
            <person name="Guo X."/>
            <person name="Huan P."/>
            <person name="Dong B."/>
            <person name="Zhang L."/>
            <person name="Hu X."/>
            <person name="Sun X."/>
            <person name="Wang J."/>
            <person name="Zhao C."/>
            <person name="Wang Y."/>
            <person name="Wang D."/>
            <person name="Huang X."/>
            <person name="Wang R."/>
            <person name="Lv J."/>
            <person name="Li Y."/>
            <person name="Zhang Z."/>
            <person name="Liu B."/>
            <person name="Lu W."/>
            <person name="Hui Y."/>
            <person name="Liang J."/>
            <person name="Zhou Z."/>
            <person name="Hou R."/>
            <person name="Li X."/>
            <person name="Liu Y."/>
            <person name="Li H."/>
            <person name="Ning X."/>
            <person name="Lin Y."/>
            <person name="Zhao L."/>
            <person name="Xing Q."/>
            <person name="Dou J."/>
            <person name="Li Y."/>
            <person name="Mao J."/>
            <person name="Guo H."/>
            <person name="Dou H."/>
            <person name="Li T."/>
            <person name="Mu C."/>
            <person name="Jiang W."/>
            <person name="Fu Q."/>
            <person name="Fu X."/>
            <person name="Miao Y."/>
            <person name="Liu J."/>
            <person name="Yu Q."/>
            <person name="Li R."/>
            <person name="Liao H."/>
            <person name="Li X."/>
            <person name="Kong Y."/>
            <person name="Jiang Z."/>
            <person name="Chourrout D."/>
            <person name="Li R."/>
            <person name="Bao Z."/>
        </authorList>
    </citation>
    <scope>NUCLEOTIDE SEQUENCE [LARGE SCALE GENOMIC DNA]</scope>
    <source>
        <strain evidence="2 3">PY_sf001</strain>
    </source>
</reference>
<proteinExistence type="predicted"/>
<dbReference type="Gene3D" id="1.25.40.420">
    <property type="match status" value="1"/>
</dbReference>
<gene>
    <name evidence="2" type="ORF">KP79_PYT25116</name>
</gene>
<dbReference type="CDD" id="cd14733">
    <property type="entry name" value="BACK"/>
    <property type="match status" value="1"/>
</dbReference>
<dbReference type="Proteomes" id="UP000242188">
    <property type="component" value="Unassembled WGS sequence"/>
</dbReference>
<protein>
    <submittedName>
        <fullName evidence="2">Kelch-like protein 31</fullName>
    </submittedName>
</protein>
<name>A0A210PV63_MIZYE</name>
<accession>A0A210PV63</accession>
<evidence type="ECO:0000313" key="3">
    <source>
        <dbReference type="Proteomes" id="UP000242188"/>
    </source>
</evidence>
<dbReference type="EMBL" id="NEDP02005473">
    <property type="protein sequence ID" value="OWF40354.1"/>
    <property type="molecule type" value="Genomic_DNA"/>
</dbReference>
<keyword evidence="3" id="KW-1185">Reference proteome</keyword>
<evidence type="ECO:0000259" key="1">
    <source>
        <dbReference type="Pfam" id="PF07707"/>
    </source>
</evidence>
<feature type="domain" description="BACK" evidence="1">
    <location>
        <begin position="23"/>
        <end position="97"/>
    </location>
</feature>
<sequence>MVDMLVDMCQRILVSMVTNENVVYIFNLAEMFCLNSMQKYCVSVMRKSLHEVTKSEDFIKLDVGKMTQIVRGLDLGRSPTYVAFCLRHWCSTECSRRDMPEFDESFLNLLVSEIQFNTVSGRLFIESFRHPNK</sequence>